<evidence type="ECO:0000313" key="1">
    <source>
        <dbReference type="EMBL" id="VIP01881.1"/>
    </source>
</evidence>
<dbReference type="AlphaFoldDB" id="A0A6C2YKP8"/>
<sequence length="262" mass="29380">MIGFGMLWILGTFIAAPQEWIQRWQSASDSARPPANARAELQALAHELAEAWDAGPRLPVIADLQARIAWQLDQLPQAIAAVRAGLAEFPHDRTLAETLHALRQSRAIPEDPQLRAALQMPELDSWHGWLPIEWQAGTFVALIWLAVFCCIRGWSRQRGGWFIAAGVLCVLAGVGEWRRQADCVVRERFWRQPAAVIQRDGVLLREGNAAAYPALFRQPLPNGCEMQLLGERGGWCWVELPDGGRGWVPRESLQMIATRRES</sequence>
<dbReference type="KEGG" id="tim:GMBLW1_20790"/>
<evidence type="ECO:0000313" key="2">
    <source>
        <dbReference type="Proteomes" id="UP000464378"/>
    </source>
</evidence>
<gene>
    <name evidence="1" type="ORF">GMBLW1_20790</name>
</gene>
<dbReference type="RefSeq" id="WP_162657121.1">
    <property type="nucleotide sequence ID" value="NZ_LR593887.1"/>
</dbReference>
<dbReference type="EMBL" id="LR593887">
    <property type="protein sequence ID" value="VTR99731.1"/>
    <property type="molecule type" value="Genomic_DNA"/>
</dbReference>
<name>A0A6C2YKP8_9BACT</name>
<dbReference type="EMBL" id="LR586016">
    <property type="protein sequence ID" value="VIP01881.1"/>
    <property type="molecule type" value="Genomic_DNA"/>
</dbReference>
<proteinExistence type="predicted"/>
<keyword evidence="2" id="KW-1185">Reference proteome</keyword>
<dbReference type="Gene3D" id="2.30.30.40">
    <property type="entry name" value="SH3 Domains"/>
    <property type="match status" value="1"/>
</dbReference>
<evidence type="ECO:0008006" key="3">
    <source>
        <dbReference type="Google" id="ProtNLM"/>
    </source>
</evidence>
<reference evidence="1" key="1">
    <citation type="submission" date="2019-04" db="EMBL/GenBank/DDBJ databases">
        <authorList>
            <consortium name="Science for Life Laboratories"/>
        </authorList>
    </citation>
    <scope>NUCLEOTIDE SEQUENCE</scope>
    <source>
        <strain evidence="1">MBLW1</strain>
    </source>
</reference>
<accession>A0A6C2YKP8</accession>
<dbReference type="InParanoid" id="A0A6C2YKP8"/>
<organism evidence="1">
    <name type="scientific">Tuwongella immobilis</name>
    <dbReference type="NCBI Taxonomy" id="692036"/>
    <lineage>
        <taxon>Bacteria</taxon>
        <taxon>Pseudomonadati</taxon>
        <taxon>Planctomycetota</taxon>
        <taxon>Planctomycetia</taxon>
        <taxon>Gemmatales</taxon>
        <taxon>Gemmataceae</taxon>
        <taxon>Tuwongella</taxon>
    </lineage>
</organism>
<protein>
    <recommendedName>
        <fullName evidence="3">SH3b domain-containing protein</fullName>
    </recommendedName>
</protein>
<dbReference type="Proteomes" id="UP000464378">
    <property type="component" value="Chromosome"/>
</dbReference>